<dbReference type="GO" id="GO:0003700">
    <property type="term" value="F:DNA-binding transcription factor activity"/>
    <property type="evidence" value="ECO:0007669"/>
    <property type="project" value="InterPro"/>
</dbReference>
<accession>F2JKD3</accession>
<evidence type="ECO:0000313" key="6">
    <source>
        <dbReference type="Proteomes" id="UP000008467"/>
    </source>
</evidence>
<keyword evidence="2" id="KW-0238">DNA-binding</keyword>
<dbReference type="PRINTS" id="PR00032">
    <property type="entry name" value="HTHARAC"/>
</dbReference>
<dbReference type="GO" id="GO:0043565">
    <property type="term" value="F:sequence-specific DNA binding"/>
    <property type="evidence" value="ECO:0007669"/>
    <property type="project" value="InterPro"/>
</dbReference>
<dbReference type="PANTHER" id="PTHR43280">
    <property type="entry name" value="ARAC-FAMILY TRANSCRIPTIONAL REGULATOR"/>
    <property type="match status" value="1"/>
</dbReference>
<dbReference type="KEGG" id="cle:Clole_3970"/>
<dbReference type="AlphaFoldDB" id="F2JKD3"/>
<dbReference type="Gene3D" id="2.60.120.10">
    <property type="entry name" value="Jelly Rolls"/>
    <property type="match status" value="1"/>
</dbReference>
<dbReference type="SMART" id="SM00342">
    <property type="entry name" value="HTH_ARAC"/>
    <property type="match status" value="1"/>
</dbReference>
<dbReference type="RefSeq" id="WP_013658921.1">
    <property type="nucleotide sequence ID" value="NC_015275.1"/>
</dbReference>
<evidence type="ECO:0000256" key="2">
    <source>
        <dbReference type="ARBA" id="ARBA00023125"/>
    </source>
</evidence>
<dbReference type="InterPro" id="IPR003313">
    <property type="entry name" value="AraC-bd"/>
</dbReference>
<dbReference type="Pfam" id="PF12833">
    <property type="entry name" value="HTH_18"/>
    <property type="match status" value="1"/>
</dbReference>
<dbReference type="InterPro" id="IPR014710">
    <property type="entry name" value="RmlC-like_jellyroll"/>
</dbReference>
<dbReference type="InterPro" id="IPR037923">
    <property type="entry name" value="HTH-like"/>
</dbReference>
<reference evidence="5 6" key="1">
    <citation type="journal article" date="2011" name="J. Bacteriol.">
        <title>Complete genome sequence of the cellulose-degrading bacterium Cellulosilyticum lentocellum.</title>
        <authorList>
            <consortium name="US DOE Joint Genome Institute"/>
            <person name="Miller D.A."/>
            <person name="Suen G."/>
            <person name="Bruce D."/>
            <person name="Copeland A."/>
            <person name="Cheng J.F."/>
            <person name="Detter C."/>
            <person name="Goodwin L.A."/>
            <person name="Han C.S."/>
            <person name="Hauser L.J."/>
            <person name="Land M.L."/>
            <person name="Lapidus A."/>
            <person name="Lucas S."/>
            <person name="Meincke L."/>
            <person name="Pitluck S."/>
            <person name="Tapia R."/>
            <person name="Teshima H."/>
            <person name="Woyke T."/>
            <person name="Fox B.G."/>
            <person name="Angert E.R."/>
            <person name="Currie C.R."/>
        </authorList>
    </citation>
    <scope>NUCLEOTIDE SEQUENCE [LARGE SCALE GENOMIC DNA]</scope>
    <source>
        <strain evidence="6">ATCC 49066 / DSM 5427 / NCIMB 11756 / RHM5</strain>
    </source>
</reference>
<dbReference type="eggNOG" id="COG2169">
    <property type="taxonomic scope" value="Bacteria"/>
</dbReference>
<dbReference type="PROSITE" id="PS00041">
    <property type="entry name" value="HTH_ARAC_FAMILY_1"/>
    <property type="match status" value="1"/>
</dbReference>
<dbReference type="PROSITE" id="PS01124">
    <property type="entry name" value="HTH_ARAC_FAMILY_2"/>
    <property type="match status" value="1"/>
</dbReference>
<dbReference type="InterPro" id="IPR018060">
    <property type="entry name" value="HTH_AraC"/>
</dbReference>
<protein>
    <submittedName>
        <fullName evidence="5">Transcriptional regulator, AraC family</fullName>
    </submittedName>
</protein>
<name>F2JKD3_CELLD</name>
<feature type="domain" description="HTH araC/xylS-type" evidence="4">
    <location>
        <begin position="182"/>
        <end position="280"/>
    </location>
</feature>
<evidence type="ECO:0000256" key="3">
    <source>
        <dbReference type="ARBA" id="ARBA00023163"/>
    </source>
</evidence>
<gene>
    <name evidence="5" type="ordered locus">Clole_3970</name>
</gene>
<keyword evidence="6" id="KW-1185">Reference proteome</keyword>
<dbReference type="SUPFAM" id="SSF51215">
    <property type="entry name" value="Regulatory protein AraC"/>
    <property type="match status" value="1"/>
</dbReference>
<evidence type="ECO:0000256" key="1">
    <source>
        <dbReference type="ARBA" id="ARBA00023015"/>
    </source>
</evidence>
<dbReference type="EMBL" id="CP002582">
    <property type="protein sequence ID" value="ADZ85648.1"/>
    <property type="molecule type" value="Genomic_DNA"/>
</dbReference>
<dbReference type="PANTHER" id="PTHR43280:SF28">
    <property type="entry name" value="HTH-TYPE TRANSCRIPTIONAL ACTIVATOR RHAS"/>
    <property type="match status" value="1"/>
</dbReference>
<dbReference type="SUPFAM" id="SSF46689">
    <property type="entry name" value="Homeodomain-like"/>
    <property type="match status" value="2"/>
</dbReference>
<organism evidence="5 6">
    <name type="scientific">Cellulosilyticum lentocellum (strain ATCC 49066 / DSM 5427 / NCIMB 11756 / RHM5)</name>
    <name type="common">Clostridium lentocellum</name>
    <dbReference type="NCBI Taxonomy" id="642492"/>
    <lineage>
        <taxon>Bacteria</taxon>
        <taxon>Bacillati</taxon>
        <taxon>Bacillota</taxon>
        <taxon>Clostridia</taxon>
        <taxon>Lachnospirales</taxon>
        <taxon>Cellulosilyticaceae</taxon>
        <taxon>Cellulosilyticum</taxon>
    </lineage>
</organism>
<dbReference type="Proteomes" id="UP000008467">
    <property type="component" value="Chromosome"/>
</dbReference>
<keyword evidence="1" id="KW-0805">Transcription regulation</keyword>
<evidence type="ECO:0000313" key="5">
    <source>
        <dbReference type="EMBL" id="ADZ85648.1"/>
    </source>
</evidence>
<sequence length="284" mass="34079">MSKYNLDLLWNKRLFNIEYKKYTNKDSMVETHYHPHYEIYYQLSGDRYYFIKDRTYHIKEGTLVWLNSEDIHKTLSANQSVGERILINFKRSFLSEISNLQVERLLETFNENRCVLQLAPTQKREVEQLLEKLMIENKRENYGFYNQLLFCELLSLQQRYMNEASKEEITPMSRSPKHERVAEVAQYLNENYSKKITLEDVAKAFYISPYYLSRTFKEGTGFNLINYLNYIRIKNAKILLDTTDKMVIDISHEVGFESTTHFDRVFKDLEGMTPLKYRKQKIII</sequence>
<dbReference type="HOGENOM" id="CLU_000445_88_3_9"/>
<evidence type="ECO:0000259" key="4">
    <source>
        <dbReference type="PROSITE" id="PS01124"/>
    </source>
</evidence>
<dbReference type="InterPro" id="IPR009057">
    <property type="entry name" value="Homeodomain-like_sf"/>
</dbReference>
<keyword evidence="3" id="KW-0804">Transcription</keyword>
<dbReference type="InterPro" id="IPR020449">
    <property type="entry name" value="Tscrpt_reg_AraC-type_HTH"/>
</dbReference>
<proteinExistence type="predicted"/>
<dbReference type="Pfam" id="PF02311">
    <property type="entry name" value="AraC_binding"/>
    <property type="match status" value="1"/>
</dbReference>
<dbReference type="STRING" id="642492.Clole_3970"/>
<dbReference type="InterPro" id="IPR018062">
    <property type="entry name" value="HTH_AraC-typ_CS"/>
</dbReference>
<dbReference type="Gene3D" id="1.10.10.60">
    <property type="entry name" value="Homeodomain-like"/>
    <property type="match status" value="2"/>
</dbReference>